<dbReference type="GO" id="GO:0016651">
    <property type="term" value="F:oxidoreductase activity, acting on NAD(P)H"/>
    <property type="evidence" value="ECO:0007669"/>
    <property type="project" value="InterPro"/>
</dbReference>
<dbReference type="PANTHER" id="PTHR43482">
    <property type="entry name" value="PROTEIN AST1-RELATED"/>
    <property type="match status" value="1"/>
</dbReference>
<keyword evidence="2" id="KW-0560">Oxidoreductase</keyword>
<keyword evidence="6" id="KW-1185">Reference proteome</keyword>
<dbReference type="CDD" id="cd08249">
    <property type="entry name" value="enoyl_reductase_like"/>
    <property type="match status" value="1"/>
</dbReference>
<name>A0A9P8VSB2_9HYPO</name>
<organism evidence="5 6">
    <name type="scientific">Thelonectria olida</name>
    <dbReference type="NCBI Taxonomy" id="1576542"/>
    <lineage>
        <taxon>Eukaryota</taxon>
        <taxon>Fungi</taxon>
        <taxon>Dikarya</taxon>
        <taxon>Ascomycota</taxon>
        <taxon>Pezizomycotina</taxon>
        <taxon>Sordariomycetes</taxon>
        <taxon>Hypocreomycetidae</taxon>
        <taxon>Hypocreales</taxon>
        <taxon>Nectriaceae</taxon>
        <taxon>Thelonectria</taxon>
    </lineage>
</organism>
<dbReference type="InterPro" id="IPR047122">
    <property type="entry name" value="Trans-enoyl_RdTase-like"/>
</dbReference>
<feature type="compositionally biased region" description="Polar residues" evidence="3">
    <location>
        <begin position="39"/>
        <end position="52"/>
    </location>
</feature>
<dbReference type="SUPFAM" id="SSF51735">
    <property type="entry name" value="NAD(P)-binding Rossmann-fold domains"/>
    <property type="match status" value="1"/>
</dbReference>
<accession>A0A9P8VSB2</accession>
<dbReference type="InterPro" id="IPR052585">
    <property type="entry name" value="Lipid_raft_assoc_Zn_ADH"/>
</dbReference>
<gene>
    <name evidence="5" type="ORF">B0T10DRAFT_541065</name>
</gene>
<evidence type="ECO:0000256" key="2">
    <source>
        <dbReference type="ARBA" id="ARBA00023002"/>
    </source>
</evidence>
<dbReference type="Pfam" id="PF08240">
    <property type="entry name" value="ADH_N"/>
    <property type="match status" value="1"/>
</dbReference>
<comment type="similarity">
    <text evidence="1">Belongs to the zinc-containing alcohol dehydrogenase family.</text>
</comment>
<dbReference type="InterPro" id="IPR036291">
    <property type="entry name" value="NAD(P)-bd_dom_sf"/>
</dbReference>
<dbReference type="InterPro" id="IPR011032">
    <property type="entry name" value="GroES-like_sf"/>
</dbReference>
<sequence>MSLGASFVALTAEPAIDTRPQSQSQSNNIPRSYPEASIDTASQSGESDTSLQIPESQRVLLLHGIRQPYQLTDGHPIPDTHHDHELLVRNETIGLNPIDWKSPDYGFGIPELPYISGRESSGTVVQAPRSSSRIKVNDKVIVISTDYRDLRKATYQEYTVASDFNVVRIPPEINPSQGATLGVAYVAASLALGICLGVDFTNAFNGPNILDLVRSVPEASLPEDIRNECLRGILPGEGAKAGDWIAIWGGSSTSASIAVQLARLVGLKVALVVDNAKHGLRISENPVLRPDLLVDSHDPDRAITILRTNTKGRLRFGIDTVGKDTSELLLRALGPVDVHKQPAPVNSPPSTPPVEPTIPAHLVGFSGLPKREAPAGVIFHTIPVKLYHEVPEIGEVLSSWLETLLATRAVVPPRIIDVEDGLHNVNKGLDRMRKGEISGGKLLVDLGV</sequence>
<dbReference type="Gene3D" id="3.40.50.720">
    <property type="entry name" value="NAD(P)-binding Rossmann-like Domain"/>
    <property type="match status" value="1"/>
</dbReference>
<evidence type="ECO:0000256" key="1">
    <source>
        <dbReference type="ARBA" id="ARBA00008072"/>
    </source>
</evidence>
<dbReference type="PANTHER" id="PTHR43482:SF2">
    <property type="entry name" value="ZINC-BINDING DEHYDROGENASE FAMILY, PUTATIVE (AFU_ORTHOLOGUE AFUA_3G15030)-RELATED"/>
    <property type="match status" value="1"/>
</dbReference>
<evidence type="ECO:0000259" key="4">
    <source>
        <dbReference type="Pfam" id="PF08240"/>
    </source>
</evidence>
<evidence type="ECO:0000313" key="5">
    <source>
        <dbReference type="EMBL" id="KAH6874725.1"/>
    </source>
</evidence>
<comment type="caution">
    <text evidence="5">The sequence shown here is derived from an EMBL/GenBank/DDBJ whole genome shotgun (WGS) entry which is preliminary data.</text>
</comment>
<proteinExistence type="inferred from homology"/>
<evidence type="ECO:0000313" key="6">
    <source>
        <dbReference type="Proteomes" id="UP000777438"/>
    </source>
</evidence>
<feature type="domain" description="Alcohol dehydrogenase-like N-terminal" evidence="4">
    <location>
        <begin position="83"/>
        <end position="170"/>
    </location>
</feature>
<reference evidence="5 6" key="1">
    <citation type="journal article" date="2021" name="Nat. Commun.">
        <title>Genetic determinants of endophytism in the Arabidopsis root mycobiome.</title>
        <authorList>
            <person name="Mesny F."/>
            <person name="Miyauchi S."/>
            <person name="Thiergart T."/>
            <person name="Pickel B."/>
            <person name="Atanasova L."/>
            <person name="Karlsson M."/>
            <person name="Huettel B."/>
            <person name="Barry K.W."/>
            <person name="Haridas S."/>
            <person name="Chen C."/>
            <person name="Bauer D."/>
            <person name="Andreopoulos W."/>
            <person name="Pangilinan J."/>
            <person name="LaButti K."/>
            <person name="Riley R."/>
            <person name="Lipzen A."/>
            <person name="Clum A."/>
            <person name="Drula E."/>
            <person name="Henrissat B."/>
            <person name="Kohler A."/>
            <person name="Grigoriev I.V."/>
            <person name="Martin F.M."/>
            <person name="Hacquard S."/>
        </authorList>
    </citation>
    <scope>NUCLEOTIDE SEQUENCE [LARGE SCALE GENOMIC DNA]</scope>
    <source>
        <strain evidence="5 6">MPI-CAGE-CH-0241</strain>
    </source>
</reference>
<dbReference type="SUPFAM" id="SSF50129">
    <property type="entry name" value="GroES-like"/>
    <property type="match status" value="1"/>
</dbReference>
<feature type="region of interest" description="Disordered" evidence="3">
    <location>
        <begin position="14"/>
        <end position="52"/>
    </location>
</feature>
<evidence type="ECO:0000256" key="3">
    <source>
        <dbReference type="SAM" id="MobiDB-lite"/>
    </source>
</evidence>
<dbReference type="EMBL" id="JAGPYM010000037">
    <property type="protein sequence ID" value="KAH6874725.1"/>
    <property type="molecule type" value="Genomic_DNA"/>
</dbReference>
<dbReference type="OrthoDB" id="201656at2759"/>
<dbReference type="Proteomes" id="UP000777438">
    <property type="component" value="Unassembled WGS sequence"/>
</dbReference>
<dbReference type="Gene3D" id="3.90.180.10">
    <property type="entry name" value="Medium-chain alcohol dehydrogenases, catalytic domain"/>
    <property type="match status" value="1"/>
</dbReference>
<feature type="compositionally biased region" description="Polar residues" evidence="3">
    <location>
        <begin position="19"/>
        <end position="30"/>
    </location>
</feature>
<protein>
    <submittedName>
        <fullName evidence="5">Chaperonin 10-like protein</fullName>
    </submittedName>
</protein>
<dbReference type="AlphaFoldDB" id="A0A9P8VSB2"/>
<dbReference type="InterPro" id="IPR013154">
    <property type="entry name" value="ADH-like_N"/>
</dbReference>